<comment type="caution">
    <text evidence="1">The sequence shown here is derived from an EMBL/GenBank/DDBJ whole genome shotgun (WGS) entry which is preliminary data.</text>
</comment>
<evidence type="ECO:0000313" key="1">
    <source>
        <dbReference type="EMBL" id="MFC3713412.1"/>
    </source>
</evidence>
<organism evidence="1 2">
    <name type="scientific">Sphingoaurantiacus capsulatus</name>
    <dbReference type="NCBI Taxonomy" id="1771310"/>
    <lineage>
        <taxon>Bacteria</taxon>
        <taxon>Pseudomonadati</taxon>
        <taxon>Pseudomonadota</taxon>
        <taxon>Alphaproteobacteria</taxon>
        <taxon>Sphingomonadales</taxon>
        <taxon>Sphingosinicellaceae</taxon>
        <taxon>Sphingoaurantiacus</taxon>
    </lineage>
</organism>
<evidence type="ECO:0000313" key="2">
    <source>
        <dbReference type="Proteomes" id="UP001595615"/>
    </source>
</evidence>
<dbReference type="RefSeq" id="WP_380861882.1">
    <property type="nucleotide sequence ID" value="NZ_JBHRXV010000011.1"/>
</dbReference>
<reference evidence="2" key="1">
    <citation type="journal article" date="2019" name="Int. J. Syst. Evol. Microbiol.">
        <title>The Global Catalogue of Microorganisms (GCM) 10K type strain sequencing project: providing services to taxonomists for standard genome sequencing and annotation.</title>
        <authorList>
            <consortium name="The Broad Institute Genomics Platform"/>
            <consortium name="The Broad Institute Genome Sequencing Center for Infectious Disease"/>
            <person name="Wu L."/>
            <person name="Ma J."/>
        </authorList>
    </citation>
    <scope>NUCLEOTIDE SEQUENCE [LARGE SCALE GENOMIC DNA]</scope>
    <source>
        <strain evidence="2">KCTC 42644</strain>
    </source>
</reference>
<accession>A0ABV7XBB7</accession>
<gene>
    <name evidence="1" type="ORF">ACFOMD_12570</name>
</gene>
<protein>
    <recommendedName>
        <fullName evidence="3">Phosphatidate cytidylyltransferase</fullName>
    </recommendedName>
</protein>
<sequence>MTELRTRVAAELEAPVAEEVREFAAEVAAKYGAASQAVLFYGSCLWSKQLDGLMLDFYLLVDDYGRAYGKRWLAAANRLIPPNVFYAEQGNLRAKYAVLTVDDFARLASARTRNVSVWARFAQPSALVWARDDAARDRVVAAVAQAAPALLAAARPLLPAKLDMRELWTRAFALTYDAELRSEKAGRGVTLYDTAPERYRDITGPALAAAGISARVAGETVELLNSADPAAGERQWARRRLEGKLLSAVRLIKASLTFDGGIDYLAWKITRHSGVEVAITPWQRRHPILAGLLLLPQLKRKGAVR</sequence>
<proteinExistence type="predicted"/>
<evidence type="ECO:0008006" key="3">
    <source>
        <dbReference type="Google" id="ProtNLM"/>
    </source>
</evidence>
<name>A0ABV7XBB7_9SPHN</name>
<dbReference type="Proteomes" id="UP001595615">
    <property type="component" value="Unassembled WGS sequence"/>
</dbReference>
<keyword evidence="2" id="KW-1185">Reference proteome</keyword>
<dbReference type="EMBL" id="JBHRXV010000011">
    <property type="protein sequence ID" value="MFC3713412.1"/>
    <property type="molecule type" value="Genomic_DNA"/>
</dbReference>